<dbReference type="InterPro" id="IPR011335">
    <property type="entry name" value="Restrct_endonuc-II-like"/>
</dbReference>
<dbReference type="Gene3D" id="3.90.1570.10">
    <property type="entry name" value="tt1808, chain A"/>
    <property type="match status" value="1"/>
</dbReference>
<proteinExistence type="predicted"/>
<dbReference type="InterPro" id="IPR012296">
    <property type="entry name" value="Nuclease_put_TT1808"/>
</dbReference>
<evidence type="ECO:0000259" key="2">
    <source>
        <dbReference type="Pfam" id="PF05685"/>
    </source>
</evidence>
<dbReference type="SUPFAM" id="SSF52980">
    <property type="entry name" value="Restriction endonuclease-like"/>
    <property type="match status" value="1"/>
</dbReference>
<keyword evidence="4" id="KW-1185">Reference proteome</keyword>
<feature type="region of interest" description="Disordered" evidence="1">
    <location>
        <begin position="209"/>
        <end position="261"/>
    </location>
</feature>
<evidence type="ECO:0000313" key="4">
    <source>
        <dbReference type="Proteomes" id="UP001525890"/>
    </source>
</evidence>
<protein>
    <submittedName>
        <fullName evidence="3">Uma2 family endonuclease</fullName>
    </submittedName>
</protein>
<keyword evidence="3" id="KW-0540">Nuclease</keyword>
<accession>A0ABT2MNW5</accession>
<dbReference type="PANTHER" id="PTHR34107:SF2">
    <property type="entry name" value="SLL0888 PROTEIN"/>
    <property type="match status" value="1"/>
</dbReference>
<keyword evidence="3" id="KW-0378">Hydrolase</keyword>
<dbReference type="Proteomes" id="UP001525890">
    <property type="component" value="Unassembled WGS sequence"/>
</dbReference>
<feature type="compositionally biased region" description="Basic and acidic residues" evidence="1">
    <location>
        <begin position="209"/>
        <end position="255"/>
    </location>
</feature>
<name>A0ABT2MNW5_9CYAN</name>
<evidence type="ECO:0000313" key="3">
    <source>
        <dbReference type="EMBL" id="MCT7966167.1"/>
    </source>
</evidence>
<evidence type="ECO:0000256" key="1">
    <source>
        <dbReference type="SAM" id="MobiDB-lite"/>
    </source>
</evidence>
<dbReference type="EMBL" id="JAMXFF010000008">
    <property type="protein sequence ID" value="MCT7966167.1"/>
    <property type="molecule type" value="Genomic_DNA"/>
</dbReference>
<dbReference type="InterPro" id="IPR008538">
    <property type="entry name" value="Uma2"/>
</dbReference>
<comment type="caution">
    <text evidence="3">The sequence shown here is derived from an EMBL/GenBank/DDBJ whole genome shotgun (WGS) entry which is preliminary data.</text>
</comment>
<dbReference type="GO" id="GO:0004519">
    <property type="term" value="F:endonuclease activity"/>
    <property type="evidence" value="ECO:0007669"/>
    <property type="project" value="UniProtKB-KW"/>
</dbReference>
<organism evidence="3 4">
    <name type="scientific">Laspinema palackyanum D2a</name>
    <dbReference type="NCBI Taxonomy" id="2953684"/>
    <lineage>
        <taxon>Bacteria</taxon>
        <taxon>Bacillati</taxon>
        <taxon>Cyanobacteriota</taxon>
        <taxon>Cyanophyceae</taxon>
        <taxon>Oscillatoriophycideae</taxon>
        <taxon>Oscillatoriales</taxon>
        <taxon>Laspinemataceae</taxon>
        <taxon>Laspinema</taxon>
        <taxon>Laspinema palackyanum</taxon>
    </lineage>
</organism>
<keyword evidence="3" id="KW-0255">Endonuclease</keyword>
<gene>
    <name evidence="3" type="ORF">NG799_07455</name>
</gene>
<dbReference type="RefSeq" id="WP_368005817.1">
    <property type="nucleotide sequence ID" value="NZ_JAMXFF010000008.1"/>
</dbReference>
<sequence>MTQLKTDISTPTLTFEEYLYYQGKPDVIYELYRGQLIEMPTPTGLHTRICNFLTAQFQRYFVTHDLPLVAMDVTGVRTEDNTSRIPDVLVCSVELAERICNRKGAGAFNFDENPVIVVEVTSDNWREDYILKRAEYAMVNIPEYWIVDPNKSKIQVCFNPNNEKGYEDLEFLPGQELHSVQFPDFILPVNRVFSPPMVIDLIREEQAERKQLEQRAEEERQRAQEERQRAQEERQRAQEERQRADRLAQRLRDMGIDPDAV</sequence>
<reference evidence="3 4" key="1">
    <citation type="journal article" date="2022" name="Front. Microbiol.">
        <title>High genomic differentiation and limited gene flow indicate recent cryptic speciation within the genus Laspinema (cyanobacteria).</title>
        <authorList>
            <person name="Stanojkovic A."/>
            <person name="Skoupy S."/>
            <person name="Skaloud P."/>
            <person name="Dvorak P."/>
        </authorList>
    </citation>
    <scope>NUCLEOTIDE SEQUENCE [LARGE SCALE GENOMIC DNA]</scope>
    <source>
        <strain evidence="3 4">D2a</strain>
    </source>
</reference>
<dbReference type="PANTHER" id="PTHR34107">
    <property type="entry name" value="SLL0198 PROTEIN-RELATED"/>
    <property type="match status" value="1"/>
</dbReference>
<feature type="domain" description="Putative restriction endonuclease" evidence="2">
    <location>
        <begin position="15"/>
        <end position="189"/>
    </location>
</feature>
<dbReference type="CDD" id="cd06260">
    <property type="entry name" value="DUF820-like"/>
    <property type="match status" value="1"/>
</dbReference>
<dbReference type="Pfam" id="PF05685">
    <property type="entry name" value="Uma2"/>
    <property type="match status" value="1"/>
</dbReference>